<dbReference type="InParanoid" id="A0A5C3P7K0"/>
<accession>A0A5C3P7K0</accession>
<keyword evidence="1" id="KW-1133">Transmembrane helix</keyword>
<name>A0A5C3P7K0_9APHY</name>
<keyword evidence="1" id="KW-0472">Membrane</keyword>
<evidence type="ECO:0000256" key="1">
    <source>
        <dbReference type="SAM" id="Phobius"/>
    </source>
</evidence>
<evidence type="ECO:0000313" key="3">
    <source>
        <dbReference type="Proteomes" id="UP000308197"/>
    </source>
</evidence>
<organism evidence="2 3">
    <name type="scientific">Polyporus arcularius HHB13444</name>
    <dbReference type="NCBI Taxonomy" id="1314778"/>
    <lineage>
        <taxon>Eukaryota</taxon>
        <taxon>Fungi</taxon>
        <taxon>Dikarya</taxon>
        <taxon>Basidiomycota</taxon>
        <taxon>Agaricomycotina</taxon>
        <taxon>Agaricomycetes</taxon>
        <taxon>Polyporales</taxon>
        <taxon>Polyporaceae</taxon>
        <taxon>Polyporus</taxon>
    </lineage>
</organism>
<keyword evidence="3" id="KW-1185">Reference proteome</keyword>
<gene>
    <name evidence="2" type="ORF">K466DRAFT_588275</name>
</gene>
<dbReference type="AlphaFoldDB" id="A0A5C3P7K0"/>
<dbReference type="EMBL" id="ML211265">
    <property type="protein sequence ID" value="TFK85242.1"/>
    <property type="molecule type" value="Genomic_DNA"/>
</dbReference>
<feature type="transmembrane region" description="Helical" evidence="1">
    <location>
        <begin position="12"/>
        <end position="31"/>
    </location>
</feature>
<keyword evidence="1" id="KW-0812">Transmembrane</keyword>
<sequence>MGERAYGRRYVLALWRVPILAIAITILRVLFPTSLLREIEHRDLHQHTHVLNHRPNLVAGQNFHRSVGKQHLYLHVVCSSLILGVRPPAV</sequence>
<dbReference type="Proteomes" id="UP000308197">
    <property type="component" value="Unassembled WGS sequence"/>
</dbReference>
<protein>
    <submittedName>
        <fullName evidence="2">Uncharacterized protein</fullName>
    </submittedName>
</protein>
<reference evidence="2 3" key="1">
    <citation type="journal article" date="2019" name="Nat. Ecol. Evol.">
        <title>Megaphylogeny resolves global patterns of mushroom evolution.</title>
        <authorList>
            <person name="Varga T."/>
            <person name="Krizsan K."/>
            <person name="Foldi C."/>
            <person name="Dima B."/>
            <person name="Sanchez-Garcia M."/>
            <person name="Sanchez-Ramirez S."/>
            <person name="Szollosi G.J."/>
            <person name="Szarkandi J.G."/>
            <person name="Papp V."/>
            <person name="Albert L."/>
            <person name="Andreopoulos W."/>
            <person name="Angelini C."/>
            <person name="Antonin V."/>
            <person name="Barry K.W."/>
            <person name="Bougher N.L."/>
            <person name="Buchanan P."/>
            <person name="Buyck B."/>
            <person name="Bense V."/>
            <person name="Catcheside P."/>
            <person name="Chovatia M."/>
            <person name="Cooper J."/>
            <person name="Damon W."/>
            <person name="Desjardin D."/>
            <person name="Finy P."/>
            <person name="Geml J."/>
            <person name="Haridas S."/>
            <person name="Hughes K."/>
            <person name="Justo A."/>
            <person name="Karasinski D."/>
            <person name="Kautmanova I."/>
            <person name="Kiss B."/>
            <person name="Kocsube S."/>
            <person name="Kotiranta H."/>
            <person name="LaButti K.M."/>
            <person name="Lechner B.E."/>
            <person name="Liimatainen K."/>
            <person name="Lipzen A."/>
            <person name="Lukacs Z."/>
            <person name="Mihaltcheva S."/>
            <person name="Morgado L.N."/>
            <person name="Niskanen T."/>
            <person name="Noordeloos M.E."/>
            <person name="Ohm R.A."/>
            <person name="Ortiz-Santana B."/>
            <person name="Ovrebo C."/>
            <person name="Racz N."/>
            <person name="Riley R."/>
            <person name="Savchenko A."/>
            <person name="Shiryaev A."/>
            <person name="Soop K."/>
            <person name="Spirin V."/>
            <person name="Szebenyi C."/>
            <person name="Tomsovsky M."/>
            <person name="Tulloss R.E."/>
            <person name="Uehling J."/>
            <person name="Grigoriev I.V."/>
            <person name="Vagvolgyi C."/>
            <person name="Papp T."/>
            <person name="Martin F.M."/>
            <person name="Miettinen O."/>
            <person name="Hibbett D.S."/>
            <person name="Nagy L.G."/>
        </authorList>
    </citation>
    <scope>NUCLEOTIDE SEQUENCE [LARGE SCALE GENOMIC DNA]</scope>
    <source>
        <strain evidence="2 3">HHB13444</strain>
    </source>
</reference>
<evidence type="ECO:0000313" key="2">
    <source>
        <dbReference type="EMBL" id="TFK85242.1"/>
    </source>
</evidence>
<proteinExistence type="predicted"/>